<organism evidence="17 18">
    <name type="scientific">Candidozyma haemuli</name>
    <dbReference type="NCBI Taxonomy" id="45357"/>
    <lineage>
        <taxon>Eukaryota</taxon>
        <taxon>Fungi</taxon>
        <taxon>Dikarya</taxon>
        <taxon>Ascomycota</taxon>
        <taxon>Saccharomycotina</taxon>
        <taxon>Pichiomycetes</taxon>
        <taxon>Metschnikowiaceae</taxon>
        <taxon>Candidozyma</taxon>
    </lineage>
</organism>
<dbReference type="SUPFAM" id="SSF53335">
    <property type="entry name" value="S-adenosyl-L-methionine-dependent methyltransferases"/>
    <property type="match status" value="1"/>
</dbReference>
<evidence type="ECO:0000256" key="6">
    <source>
        <dbReference type="ARBA" id="ARBA00022679"/>
    </source>
</evidence>
<evidence type="ECO:0000256" key="7">
    <source>
        <dbReference type="ARBA" id="ARBA00022691"/>
    </source>
</evidence>
<feature type="compositionally biased region" description="Low complexity" evidence="15">
    <location>
        <begin position="119"/>
        <end position="129"/>
    </location>
</feature>
<evidence type="ECO:0000256" key="3">
    <source>
        <dbReference type="ARBA" id="ARBA00011926"/>
    </source>
</evidence>
<keyword evidence="8" id="KW-0694">RNA-binding</keyword>
<keyword evidence="4" id="KW-0489">Methyltransferase</keyword>
<dbReference type="InterPro" id="IPR029063">
    <property type="entry name" value="SAM-dependent_MTases_sf"/>
</dbReference>
<feature type="compositionally biased region" description="Basic and acidic residues" evidence="15">
    <location>
        <begin position="152"/>
        <end position="172"/>
    </location>
</feature>
<keyword evidence="5" id="KW-0507">mRNA processing</keyword>
<evidence type="ECO:0000256" key="14">
    <source>
        <dbReference type="ARBA" id="ARBA00049739"/>
    </source>
</evidence>
<dbReference type="PROSITE" id="PS51562">
    <property type="entry name" value="RNA_CAP0_MT"/>
    <property type="match status" value="1"/>
</dbReference>
<feature type="domain" description="MRNA cap 0 methyltransferase" evidence="16">
    <location>
        <begin position="247"/>
        <end position="552"/>
    </location>
</feature>
<dbReference type="GO" id="GO:0003723">
    <property type="term" value="F:RNA binding"/>
    <property type="evidence" value="ECO:0007669"/>
    <property type="project" value="UniProtKB-KW"/>
</dbReference>
<dbReference type="GeneID" id="37009186"/>
<feature type="compositionally biased region" description="Polar residues" evidence="15">
    <location>
        <begin position="78"/>
        <end position="87"/>
    </location>
</feature>
<protein>
    <recommendedName>
        <fullName evidence="14">mRNA cap guanine-N(7) methyltransferase</fullName>
        <ecNumber evidence="3">2.1.1.56</ecNumber>
    </recommendedName>
    <alternativeName>
        <fullName evidence="11">mRNA (guanine-N(7))-methyltransferase</fullName>
    </alternativeName>
    <alternativeName>
        <fullName evidence="12">mRNA cap methyltransferase</fullName>
    </alternativeName>
</protein>
<feature type="compositionally biased region" description="Polar residues" evidence="15">
    <location>
        <begin position="1"/>
        <end position="13"/>
    </location>
</feature>
<evidence type="ECO:0000256" key="11">
    <source>
        <dbReference type="ARBA" id="ARBA00032772"/>
    </source>
</evidence>
<evidence type="ECO:0000256" key="9">
    <source>
        <dbReference type="ARBA" id="ARBA00023042"/>
    </source>
</evidence>
<dbReference type="AlphaFoldDB" id="A0A2V1B158"/>
<sequence>MAESPSASASQDTEQTHGRSEYEPQSSINDSSTAQNDEVVDENTNKRQMESEEPEAKRSHQEETPDYIQSLSRKEDSSTPGPASSSVYKDPKKEIPAWMKSKAQRSEANKYDKYGGRSAAAREQTAAASKYDKYAKYGAKDDRYSKYGAKPENTDSRVVRREEPEPERDPRRGPSAREPIEPQGDGEPPVAAYTSVPSLGGAGQKSEYRPFQSSIAHKENKDINSIVRQHYNQRTFQSRMQGSRTRSPIYKMRNFNNAIKYMLLGNHVKRSSPGAQLVLLDFCCGKGGDLNKCEFVHVDQYIGVDISDASVKEAYSRYSQNKARFIPQNPQAKRSRDSKRYNFEACFATGDLFTYSLPEILEPNFPGIMDGLFPVDCVSVQFSFHYAWETESKVRTVLTNITRSLRPGGTFIGTIPSSDFIREKIVNKEFYEKNTFGNDLYHVRFENDPPEDGVFREPFGNRYDYFLKDAVDDVPEYVVPFEYFRSLCEDFGLILRYKKNFTDIFNQEIPKYFNKLNKNLVDGMKRADGKYGVEGAEKEAVAFYVGFVFEKLGN</sequence>
<dbReference type="PANTHER" id="PTHR12189:SF2">
    <property type="entry name" value="MRNA CAP GUANINE-N7 METHYLTRANSFERASE"/>
    <property type="match status" value="1"/>
</dbReference>
<feature type="compositionally biased region" description="Basic and acidic residues" evidence="15">
    <location>
        <begin position="130"/>
        <end position="145"/>
    </location>
</feature>
<keyword evidence="18" id="KW-1185">Reference proteome</keyword>
<accession>A0A2V1B158</accession>
<evidence type="ECO:0000313" key="18">
    <source>
        <dbReference type="Proteomes" id="UP000244309"/>
    </source>
</evidence>
<evidence type="ECO:0000256" key="2">
    <source>
        <dbReference type="ARBA" id="ARBA00004123"/>
    </source>
</evidence>
<evidence type="ECO:0000256" key="12">
    <source>
        <dbReference type="ARBA" id="ARBA00033387"/>
    </source>
</evidence>
<evidence type="ECO:0000256" key="13">
    <source>
        <dbReference type="ARBA" id="ARBA00044712"/>
    </source>
</evidence>
<evidence type="ECO:0000256" key="5">
    <source>
        <dbReference type="ARBA" id="ARBA00022664"/>
    </source>
</evidence>
<dbReference type="RefSeq" id="XP_025344506.1">
    <property type="nucleotide sequence ID" value="XM_025487490.1"/>
</dbReference>
<feature type="compositionally biased region" description="Basic and acidic residues" evidence="15">
    <location>
        <begin position="104"/>
        <end position="115"/>
    </location>
</feature>
<dbReference type="STRING" id="45357.A0A2V1B158"/>
<evidence type="ECO:0000256" key="15">
    <source>
        <dbReference type="SAM" id="MobiDB-lite"/>
    </source>
</evidence>
<dbReference type="EMBL" id="PKFO01000011">
    <property type="protein sequence ID" value="PVH23566.1"/>
    <property type="molecule type" value="Genomic_DNA"/>
</dbReference>
<dbReference type="EC" id="2.1.1.56" evidence="3"/>
<evidence type="ECO:0000256" key="4">
    <source>
        <dbReference type="ARBA" id="ARBA00022603"/>
    </source>
</evidence>
<dbReference type="Proteomes" id="UP000244309">
    <property type="component" value="Unassembled WGS sequence"/>
</dbReference>
<dbReference type="GO" id="GO:0004482">
    <property type="term" value="F:mRNA 5'-cap (guanine-N7-)-methyltransferase activity"/>
    <property type="evidence" value="ECO:0007669"/>
    <property type="project" value="UniProtKB-EC"/>
</dbReference>
<name>A0A2V1B158_9ASCO</name>
<feature type="region of interest" description="Disordered" evidence="15">
    <location>
        <begin position="1"/>
        <end position="208"/>
    </location>
</feature>
<keyword evidence="7" id="KW-0949">S-adenosyl-L-methionine</keyword>
<evidence type="ECO:0000256" key="8">
    <source>
        <dbReference type="ARBA" id="ARBA00022884"/>
    </source>
</evidence>
<evidence type="ECO:0000256" key="1">
    <source>
        <dbReference type="ARBA" id="ARBA00003378"/>
    </source>
</evidence>
<comment type="subcellular location">
    <subcellularLocation>
        <location evidence="2">Nucleus</location>
    </subcellularLocation>
</comment>
<keyword evidence="10" id="KW-0539">Nucleus</keyword>
<keyword evidence="6" id="KW-0808">Transferase</keyword>
<dbReference type="VEuPathDB" id="FungiDB:CXQ85_003856"/>
<feature type="compositionally biased region" description="Polar residues" evidence="15">
    <location>
        <begin position="23"/>
        <end position="36"/>
    </location>
</feature>
<dbReference type="Pfam" id="PF03291">
    <property type="entry name" value="mRNA_G-N7_MeTrfase"/>
    <property type="match status" value="1"/>
</dbReference>
<comment type="catalytic activity">
    <reaction evidence="13">
        <text>a 5'-end (5'-triphosphoguanosine)-ribonucleoside in mRNA + S-adenosyl-L-methionine = a 5'-end (N(7)-methyl 5'-triphosphoguanosine)-ribonucleoside in mRNA + S-adenosyl-L-homocysteine</text>
        <dbReference type="Rhea" id="RHEA:67008"/>
        <dbReference type="Rhea" id="RHEA-COMP:17166"/>
        <dbReference type="Rhea" id="RHEA-COMP:17167"/>
        <dbReference type="ChEBI" id="CHEBI:57856"/>
        <dbReference type="ChEBI" id="CHEBI:59789"/>
        <dbReference type="ChEBI" id="CHEBI:156461"/>
        <dbReference type="ChEBI" id="CHEBI:167617"/>
        <dbReference type="EC" id="2.1.1.56"/>
    </reaction>
</comment>
<dbReference type="InterPro" id="IPR039753">
    <property type="entry name" value="RG7MT1"/>
</dbReference>
<dbReference type="OrthoDB" id="10248867at2759"/>
<reference evidence="17 18" key="1">
    <citation type="submission" date="2017-12" db="EMBL/GenBank/DDBJ databases">
        <title>Genome Sequence of a Multidrug-Resistant Candida haemulonii Isolate from a Patient with Chronic Leg Ulcers in Israel.</title>
        <authorList>
            <person name="Chow N.A."/>
            <person name="Gade L."/>
            <person name="Batra D."/>
            <person name="Rowe L.A."/>
            <person name="Ben-Ami R."/>
            <person name="Loparev V.N."/>
            <person name="Litvintseva A.P."/>
        </authorList>
    </citation>
    <scope>NUCLEOTIDE SEQUENCE [LARGE SCALE GENOMIC DNA]</scope>
    <source>
        <strain evidence="17 18">B11899</strain>
    </source>
</reference>
<comment type="function">
    <text evidence="1">Responsible for methylating the 5'-cap structure of mRNAs.</text>
</comment>
<proteinExistence type="predicted"/>
<feature type="compositionally biased region" description="Basic and acidic residues" evidence="15">
    <location>
        <begin position="43"/>
        <end position="63"/>
    </location>
</feature>
<dbReference type="FunFam" id="3.40.50.150:FF:000280">
    <property type="entry name" value="mRNA cap guanine-N7 methyltransferase"/>
    <property type="match status" value="1"/>
</dbReference>
<evidence type="ECO:0000259" key="16">
    <source>
        <dbReference type="PROSITE" id="PS51562"/>
    </source>
</evidence>
<gene>
    <name evidence="17" type="ORF">CXQ85_003856</name>
</gene>
<dbReference type="InterPro" id="IPR004971">
    <property type="entry name" value="mRNA_G-N7_MeTrfase_dom"/>
</dbReference>
<dbReference type="PANTHER" id="PTHR12189">
    <property type="entry name" value="MRNA GUANINE-7- METHYLTRANSFERASE"/>
    <property type="match status" value="1"/>
</dbReference>
<dbReference type="GO" id="GO:0005634">
    <property type="term" value="C:nucleus"/>
    <property type="evidence" value="ECO:0007669"/>
    <property type="project" value="UniProtKB-SubCell"/>
</dbReference>
<comment type="caution">
    <text evidence="17">The sequence shown here is derived from an EMBL/GenBank/DDBJ whole genome shotgun (WGS) entry which is preliminary data.</text>
</comment>
<evidence type="ECO:0000313" key="17">
    <source>
        <dbReference type="EMBL" id="PVH23566.1"/>
    </source>
</evidence>
<evidence type="ECO:0000256" key="10">
    <source>
        <dbReference type="ARBA" id="ARBA00023242"/>
    </source>
</evidence>
<dbReference type="Gene3D" id="3.40.50.150">
    <property type="entry name" value="Vaccinia Virus protein VP39"/>
    <property type="match status" value="1"/>
</dbReference>
<keyword evidence="9" id="KW-0506">mRNA capping</keyword>